<gene>
    <name evidence="1" type="ORF">HC176_11625</name>
</gene>
<proteinExistence type="predicted"/>
<evidence type="ECO:0000313" key="1">
    <source>
        <dbReference type="EMBL" id="NJX16136.1"/>
    </source>
</evidence>
<reference evidence="1 2" key="1">
    <citation type="submission" date="2020-03" db="EMBL/GenBank/DDBJ databases">
        <title>Tamlana sp. nov, isolated from XXX.</title>
        <authorList>
            <person name="Cao W.R."/>
        </authorList>
    </citation>
    <scope>NUCLEOTIDE SEQUENCE [LARGE SCALE GENOMIC DNA]</scope>
    <source>
        <strain evidence="1 2">HST1-43</strain>
    </source>
</reference>
<keyword evidence="2" id="KW-1185">Reference proteome</keyword>
<name>A0ABX1DCP1_9FLAO</name>
<organism evidence="1 2">
    <name type="scientific">Tamlana crocina</name>
    <dbReference type="NCBI Taxonomy" id="393006"/>
    <lineage>
        <taxon>Bacteria</taxon>
        <taxon>Pseudomonadati</taxon>
        <taxon>Bacteroidota</taxon>
        <taxon>Flavobacteriia</taxon>
        <taxon>Flavobacteriales</taxon>
        <taxon>Flavobacteriaceae</taxon>
        <taxon>Tamlana</taxon>
    </lineage>
</organism>
<accession>A0ABX1DCP1</accession>
<dbReference type="RefSeq" id="WP_167918469.1">
    <property type="nucleotide sequence ID" value="NZ_JAAVJS010000015.1"/>
</dbReference>
<protein>
    <submittedName>
        <fullName evidence="1">Uncharacterized protein</fullName>
    </submittedName>
</protein>
<comment type="caution">
    <text evidence="1">The sequence shown here is derived from an EMBL/GenBank/DDBJ whole genome shotgun (WGS) entry which is preliminary data.</text>
</comment>
<dbReference type="EMBL" id="JAAVJS010000015">
    <property type="protein sequence ID" value="NJX16136.1"/>
    <property type="molecule type" value="Genomic_DNA"/>
</dbReference>
<evidence type="ECO:0000313" key="2">
    <source>
        <dbReference type="Proteomes" id="UP000760545"/>
    </source>
</evidence>
<dbReference type="Proteomes" id="UP000760545">
    <property type="component" value="Unassembled WGS sequence"/>
</dbReference>
<sequence>MQGIEKLSEGELDAYLNYDKHQQYDNSNIHNGYAYKRIKMALGDTDI</sequence>